<keyword evidence="3" id="KW-1185">Reference proteome</keyword>
<evidence type="ECO:0000256" key="1">
    <source>
        <dbReference type="SAM" id="Phobius"/>
    </source>
</evidence>
<gene>
    <name evidence="2" type="ORF">GCM10010345_21730</name>
</gene>
<keyword evidence="1" id="KW-1133">Transmembrane helix</keyword>
<evidence type="ECO:0008006" key="4">
    <source>
        <dbReference type="Google" id="ProtNLM"/>
    </source>
</evidence>
<accession>A0ABQ3CJ45</accession>
<evidence type="ECO:0000313" key="3">
    <source>
        <dbReference type="Proteomes" id="UP000653644"/>
    </source>
</evidence>
<keyword evidence="1" id="KW-0472">Membrane</keyword>
<organism evidence="2 3">
    <name type="scientific">Streptomyces canarius</name>
    <dbReference type="NCBI Taxonomy" id="285453"/>
    <lineage>
        <taxon>Bacteria</taxon>
        <taxon>Bacillati</taxon>
        <taxon>Actinomycetota</taxon>
        <taxon>Actinomycetes</taxon>
        <taxon>Kitasatosporales</taxon>
        <taxon>Streptomycetaceae</taxon>
        <taxon>Streptomyces</taxon>
    </lineage>
</organism>
<dbReference type="EMBL" id="BMVN01000005">
    <property type="protein sequence ID" value="GHA16509.1"/>
    <property type="molecule type" value="Genomic_DNA"/>
</dbReference>
<evidence type="ECO:0000313" key="2">
    <source>
        <dbReference type="EMBL" id="GHA16509.1"/>
    </source>
</evidence>
<comment type="caution">
    <text evidence="2">The sequence shown here is derived from an EMBL/GenBank/DDBJ whole genome shotgun (WGS) entry which is preliminary data.</text>
</comment>
<feature type="transmembrane region" description="Helical" evidence="1">
    <location>
        <begin position="64"/>
        <end position="90"/>
    </location>
</feature>
<dbReference type="Proteomes" id="UP000653644">
    <property type="component" value="Unassembled WGS sequence"/>
</dbReference>
<protein>
    <recommendedName>
        <fullName evidence="4">Vegetative cell wall protein gp1</fullName>
    </recommendedName>
</protein>
<sequence>MVGFLTEVGKRIADRWFTGLLLPGCLLLAVLGCALRLGHAHALDSGRLTAGVEHAAPQWRDEPLRVLVAGALVIAAACLAGLAAQGCGWLTERCWLRHRRLIALPVLRRAARRFVPSRRQRAERAAERSGIVPVAGYLPQRPTWMSDRMRLIEARVYAQHWISATLAWPRVWLLADETARAPVHSARQRFAAAVTLAGWAECYGLAGLLWWPAAVIGGLTYAVALYRARAALDEFATLVESLVDIQGRALADSLGVPLPTGRITAAEGALINDILHKGD</sequence>
<reference evidence="3" key="1">
    <citation type="journal article" date="2019" name="Int. J. Syst. Evol. Microbiol.">
        <title>The Global Catalogue of Microorganisms (GCM) 10K type strain sequencing project: providing services to taxonomists for standard genome sequencing and annotation.</title>
        <authorList>
            <consortium name="The Broad Institute Genomics Platform"/>
            <consortium name="The Broad Institute Genome Sequencing Center for Infectious Disease"/>
            <person name="Wu L."/>
            <person name="Ma J."/>
        </authorList>
    </citation>
    <scope>NUCLEOTIDE SEQUENCE [LARGE SCALE GENOMIC DNA]</scope>
    <source>
        <strain evidence="3">JCM 4733</strain>
    </source>
</reference>
<proteinExistence type="predicted"/>
<name>A0ABQ3CJ45_9ACTN</name>
<keyword evidence="1" id="KW-0812">Transmembrane</keyword>
<dbReference type="RefSeq" id="WP_189884615.1">
    <property type="nucleotide sequence ID" value="NZ_BMVN01000005.1"/>
</dbReference>